<keyword evidence="1" id="KW-0001">2Fe-2S</keyword>
<reference evidence="6 7" key="1">
    <citation type="submission" date="2019-02" db="EMBL/GenBank/DDBJ databases">
        <title>Genomic Encyclopedia of Archaeal and Bacterial Type Strains, Phase II (KMG-II): from individual species to whole genera.</title>
        <authorList>
            <person name="Goeker M."/>
        </authorList>
    </citation>
    <scope>NUCLEOTIDE SEQUENCE [LARGE SCALE GENOMIC DNA]</scope>
    <source>
        <strain evidence="6 7">DSM 18101</strain>
    </source>
</reference>
<proteinExistence type="predicted"/>
<evidence type="ECO:0000313" key="7">
    <source>
        <dbReference type="Proteomes" id="UP000292958"/>
    </source>
</evidence>
<dbReference type="GO" id="GO:0046872">
    <property type="term" value="F:metal ion binding"/>
    <property type="evidence" value="ECO:0007669"/>
    <property type="project" value="UniProtKB-KW"/>
</dbReference>
<sequence length="103" mass="11261">MAKWVRLCGLAEAPAPGAVAEAEVDGIAVCLANVGGELSALDNWCPHRRGPLGQGWVERDCVVCPWHSWTFHAKNGKAEFPPNERVEIFPLRVEGDDVLIDLE</sequence>
<keyword evidence="3" id="KW-0408">Iron</keyword>
<dbReference type="RefSeq" id="WP_130417744.1">
    <property type="nucleotide sequence ID" value="NZ_SHKW01000001.1"/>
</dbReference>
<evidence type="ECO:0000256" key="3">
    <source>
        <dbReference type="ARBA" id="ARBA00023004"/>
    </source>
</evidence>
<evidence type="ECO:0000313" key="6">
    <source>
        <dbReference type="EMBL" id="RZU39553.1"/>
    </source>
</evidence>
<dbReference type="InterPro" id="IPR017941">
    <property type="entry name" value="Rieske_2Fe-2S"/>
</dbReference>
<dbReference type="GO" id="GO:0051537">
    <property type="term" value="F:2 iron, 2 sulfur cluster binding"/>
    <property type="evidence" value="ECO:0007669"/>
    <property type="project" value="UniProtKB-KW"/>
</dbReference>
<comment type="caution">
    <text evidence="6">The sequence shown here is derived from an EMBL/GenBank/DDBJ whole genome shotgun (WGS) entry which is preliminary data.</text>
</comment>
<protein>
    <submittedName>
        <fullName evidence="6">Nitrite reductase (NADH) small subunit</fullName>
    </submittedName>
</protein>
<dbReference type="EMBL" id="SHKW01000001">
    <property type="protein sequence ID" value="RZU39553.1"/>
    <property type="molecule type" value="Genomic_DNA"/>
</dbReference>
<keyword evidence="2" id="KW-0479">Metal-binding</keyword>
<accession>A0A4Q7YRL2</accession>
<dbReference type="PANTHER" id="PTHR21496">
    <property type="entry name" value="FERREDOXIN-RELATED"/>
    <property type="match status" value="1"/>
</dbReference>
<dbReference type="AlphaFoldDB" id="A0A4Q7YRL2"/>
<dbReference type="PANTHER" id="PTHR21496:SF23">
    <property type="entry name" value="3-PHENYLPROPIONATE_CINNAMIC ACID DIOXYGENASE FERREDOXIN SUBUNIT"/>
    <property type="match status" value="1"/>
</dbReference>
<dbReference type="OrthoDB" id="9795104at2"/>
<evidence type="ECO:0000256" key="2">
    <source>
        <dbReference type="ARBA" id="ARBA00022723"/>
    </source>
</evidence>
<dbReference type="Pfam" id="PF00355">
    <property type="entry name" value="Rieske"/>
    <property type="match status" value="1"/>
</dbReference>
<feature type="domain" description="Rieske" evidence="5">
    <location>
        <begin position="5"/>
        <end position="100"/>
    </location>
</feature>
<name>A0A4Q7YRL2_9BACT</name>
<dbReference type="Proteomes" id="UP000292958">
    <property type="component" value="Unassembled WGS sequence"/>
</dbReference>
<evidence type="ECO:0000256" key="1">
    <source>
        <dbReference type="ARBA" id="ARBA00022714"/>
    </source>
</evidence>
<dbReference type="InterPro" id="IPR036922">
    <property type="entry name" value="Rieske_2Fe-2S_sf"/>
</dbReference>
<organism evidence="6 7">
    <name type="scientific">Edaphobacter modestus</name>
    <dbReference type="NCBI Taxonomy" id="388466"/>
    <lineage>
        <taxon>Bacteria</taxon>
        <taxon>Pseudomonadati</taxon>
        <taxon>Acidobacteriota</taxon>
        <taxon>Terriglobia</taxon>
        <taxon>Terriglobales</taxon>
        <taxon>Acidobacteriaceae</taxon>
        <taxon>Edaphobacter</taxon>
    </lineage>
</organism>
<gene>
    <name evidence="6" type="ORF">BDD14_0938</name>
</gene>
<dbReference type="PROSITE" id="PS51296">
    <property type="entry name" value="RIESKE"/>
    <property type="match status" value="1"/>
</dbReference>
<dbReference type="SUPFAM" id="SSF50022">
    <property type="entry name" value="ISP domain"/>
    <property type="match status" value="1"/>
</dbReference>
<evidence type="ECO:0000259" key="5">
    <source>
        <dbReference type="PROSITE" id="PS51296"/>
    </source>
</evidence>
<evidence type="ECO:0000256" key="4">
    <source>
        <dbReference type="ARBA" id="ARBA00023014"/>
    </source>
</evidence>
<keyword evidence="4" id="KW-0411">Iron-sulfur</keyword>
<dbReference type="Gene3D" id="2.102.10.10">
    <property type="entry name" value="Rieske [2Fe-2S] iron-sulphur domain"/>
    <property type="match status" value="1"/>
</dbReference>
<keyword evidence="7" id="KW-1185">Reference proteome</keyword>